<organism evidence="1 2">
    <name type="scientific">Ileibacterium valens</name>
    <dbReference type="NCBI Taxonomy" id="1862668"/>
    <lineage>
        <taxon>Bacteria</taxon>
        <taxon>Bacillati</taxon>
        <taxon>Bacillota</taxon>
        <taxon>Erysipelotrichia</taxon>
        <taxon>Erysipelotrichales</taxon>
        <taxon>Erysipelotrichaceae</taxon>
        <taxon>Ileibacterium</taxon>
    </lineage>
</organism>
<accession>A0A1U7NI44</accession>
<protein>
    <submittedName>
        <fullName evidence="1">Uncharacterized protein</fullName>
    </submittedName>
</protein>
<dbReference type="AlphaFoldDB" id="A0A1U7NI44"/>
<sequence length="170" mass="19782">MEVEYKILRSKRVKYAKMVVEADGTICLKIPQGLANPEKMVENILTSELEDKLIELIEVQIPEMKRRNQNAITPSNKLKVGIENGKQVTIWGKIYTVRYYLDERPENYLVMDYEFDESNNEFIVSFGLKKSDAGRFDLDAQASHLWEKFLIVETNKAAINLYNSPNIQRF</sequence>
<keyword evidence="2" id="KW-1185">Reference proteome</keyword>
<dbReference type="Proteomes" id="UP000186341">
    <property type="component" value="Unassembled WGS sequence"/>
</dbReference>
<dbReference type="EMBL" id="MPJW01000077">
    <property type="protein sequence ID" value="OLU41708.1"/>
    <property type="molecule type" value="Genomic_DNA"/>
</dbReference>
<name>A0A1U7NI44_9FIRM</name>
<gene>
    <name evidence="1" type="ORF">BO222_02760</name>
</gene>
<evidence type="ECO:0000313" key="2">
    <source>
        <dbReference type="Proteomes" id="UP000186341"/>
    </source>
</evidence>
<reference evidence="1 2" key="1">
    <citation type="submission" date="2016-11" db="EMBL/GenBank/DDBJ databases">
        <title>Description of two novel members of the family Erysipelotrichaceae: Ileibacterium lipovorans gen. nov., sp. nov. and Dubosiella newyorkensis, gen. nov., sp. nov.</title>
        <authorList>
            <person name="Cox L.M."/>
            <person name="Sohn J."/>
            <person name="Tyrrell K.L."/>
            <person name="Citron D.M."/>
            <person name="Lawson P.A."/>
            <person name="Patel N.B."/>
            <person name="Iizumi T."/>
            <person name="Perez-Perez G.I."/>
            <person name="Goldstein E.J."/>
            <person name="Blaser M.J."/>
        </authorList>
    </citation>
    <scope>NUCLEOTIDE SEQUENCE [LARGE SCALE GENOMIC DNA]</scope>
    <source>
        <strain evidence="1 2">NYU-BL-A3</strain>
    </source>
</reference>
<proteinExistence type="predicted"/>
<comment type="caution">
    <text evidence="1">The sequence shown here is derived from an EMBL/GenBank/DDBJ whole genome shotgun (WGS) entry which is preliminary data.</text>
</comment>
<evidence type="ECO:0000313" key="1">
    <source>
        <dbReference type="EMBL" id="OLU41708.1"/>
    </source>
</evidence>